<dbReference type="InterPro" id="IPR029000">
    <property type="entry name" value="Cyclophilin-like_dom_sf"/>
</dbReference>
<evidence type="ECO:0000256" key="4">
    <source>
        <dbReference type="SAM" id="Phobius"/>
    </source>
</evidence>
<reference evidence="6" key="1">
    <citation type="journal article" date="2022" name="ISME J.">
        <title>A general approach to explore prokaryotic protein glycosylation reveals the unique surface layer modulation of an anammox bacterium.</title>
        <authorList>
            <person name="Pabst M."/>
            <person name="Grouzdev D.S."/>
            <person name="Lawson C.E."/>
            <person name="Kleikamp H.B.C."/>
            <person name="de Ram C."/>
            <person name="Louwen R."/>
            <person name="Lin Y.M."/>
            <person name="Lucker S."/>
            <person name="van Loosdrecht M.C.M."/>
            <person name="Laureni M."/>
        </authorList>
    </citation>
    <scope>NUCLEOTIDE SEQUENCE</scope>
    <source>
        <strain evidence="6">BROCD043</strain>
    </source>
</reference>
<evidence type="ECO:0000313" key="7">
    <source>
        <dbReference type="Proteomes" id="UP000781173"/>
    </source>
</evidence>
<comment type="catalytic activity">
    <reaction evidence="3">
        <text>[protein]-peptidylproline (omega=180) = [protein]-peptidylproline (omega=0)</text>
        <dbReference type="Rhea" id="RHEA:16237"/>
        <dbReference type="Rhea" id="RHEA-COMP:10747"/>
        <dbReference type="Rhea" id="RHEA-COMP:10748"/>
        <dbReference type="ChEBI" id="CHEBI:83833"/>
        <dbReference type="ChEBI" id="CHEBI:83834"/>
        <dbReference type="EC" id="5.2.1.8"/>
    </reaction>
</comment>
<evidence type="ECO:0000259" key="5">
    <source>
        <dbReference type="PROSITE" id="PS50072"/>
    </source>
</evidence>
<name>A0A952AG70_9BACT</name>
<evidence type="ECO:0000256" key="1">
    <source>
        <dbReference type="ARBA" id="ARBA00023110"/>
    </source>
</evidence>
<dbReference type="SUPFAM" id="SSF50891">
    <property type="entry name" value="Cyclophilin-like"/>
    <property type="match status" value="1"/>
</dbReference>
<keyword evidence="4" id="KW-0472">Membrane</keyword>
<dbReference type="Gene3D" id="2.40.100.10">
    <property type="entry name" value="Cyclophilin-like"/>
    <property type="match status" value="1"/>
</dbReference>
<feature type="transmembrane region" description="Helical" evidence="4">
    <location>
        <begin position="7"/>
        <end position="26"/>
    </location>
</feature>
<dbReference type="PRINTS" id="PR00153">
    <property type="entry name" value="CSAPPISMRASE"/>
</dbReference>
<keyword evidence="4" id="KW-0812">Transmembrane</keyword>
<dbReference type="PROSITE" id="PS50072">
    <property type="entry name" value="CSA_PPIASE_2"/>
    <property type="match status" value="1"/>
</dbReference>
<keyword evidence="1 3" id="KW-0697">Rotamase</keyword>
<sequence>MFKDNRAFWLSILGTIVLMFVLFYIMSNYFTAVNLSDFGFGRQAIVTPTPTELIVNSDLDPTKDYRVIIKTNLGDFTIDLFEDSAPNTVKNFLYLTSNDFYNGLTFHRLIPNVLIQGGSPNTLNNNNEDDQFGGPGYTINHEINWDSLNYASDLRQELTVEGYSSTEGLVSKRIAKYRVAMAAAGPNKIGSQFFIVLGESTDPRVAYLEGRHTVFGEVVQNSSLINDMSKIEIDNPLSTFSRPVQTIVINEIELEIRDR</sequence>
<dbReference type="Proteomes" id="UP000781173">
    <property type="component" value="Unassembled WGS sequence"/>
</dbReference>
<comment type="caution">
    <text evidence="6">The sequence shown here is derived from an EMBL/GenBank/DDBJ whole genome shotgun (WGS) entry which is preliminary data.</text>
</comment>
<feature type="domain" description="PPIase cyclophilin-type" evidence="5">
    <location>
        <begin position="71"/>
        <end position="254"/>
    </location>
</feature>
<dbReference type="PANTHER" id="PTHR45625">
    <property type="entry name" value="PEPTIDYL-PROLYL CIS-TRANS ISOMERASE-RELATED"/>
    <property type="match status" value="1"/>
</dbReference>
<accession>A0A952AG70</accession>
<dbReference type="InterPro" id="IPR044666">
    <property type="entry name" value="Cyclophilin_A-like"/>
</dbReference>
<dbReference type="InterPro" id="IPR002130">
    <property type="entry name" value="Cyclophilin-type_PPIase_dom"/>
</dbReference>
<evidence type="ECO:0000256" key="2">
    <source>
        <dbReference type="ARBA" id="ARBA00023235"/>
    </source>
</evidence>
<proteinExistence type="inferred from homology"/>
<dbReference type="CDD" id="cd00317">
    <property type="entry name" value="cyclophilin"/>
    <property type="match status" value="1"/>
</dbReference>
<keyword evidence="4" id="KW-1133">Transmembrane helix</keyword>
<evidence type="ECO:0000256" key="3">
    <source>
        <dbReference type="RuleBase" id="RU363019"/>
    </source>
</evidence>
<dbReference type="PANTHER" id="PTHR45625:SF4">
    <property type="entry name" value="PEPTIDYLPROLYL ISOMERASE DOMAIN AND WD REPEAT-CONTAINING PROTEIN 1"/>
    <property type="match status" value="1"/>
</dbReference>
<dbReference type="GO" id="GO:0003755">
    <property type="term" value="F:peptidyl-prolyl cis-trans isomerase activity"/>
    <property type="evidence" value="ECO:0007669"/>
    <property type="project" value="UniProtKB-UniRule"/>
</dbReference>
<dbReference type="EC" id="5.2.1.8" evidence="3"/>
<dbReference type="AlphaFoldDB" id="A0A952AG70"/>
<comment type="function">
    <text evidence="3">PPIases accelerate the folding of proteins. It catalyzes the cis-trans isomerization of proline imidic peptide bonds in oligopeptides.</text>
</comment>
<organism evidence="6 7">
    <name type="scientific">Candidatus Dojkabacteria bacterium</name>
    <dbReference type="NCBI Taxonomy" id="2099670"/>
    <lineage>
        <taxon>Bacteria</taxon>
        <taxon>Candidatus Dojkabacteria</taxon>
    </lineage>
</organism>
<protein>
    <recommendedName>
        <fullName evidence="3">Peptidyl-prolyl cis-trans isomerase</fullName>
        <shortName evidence="3">PPIase</shortName>
        <ecNumber evidence="3">5.2.1.8</ecNumber>
    </recommendedName>
</protein>
<keyword evidence="2 3" id="KW-0413">Isomerase</keyword>
<dbReference type="Pfam" id="PF00160">
    <property type="entry name" value="Pro_isomerase"/>
    <property type="match status" value="1"/>
</dbReference>
<evidence type="ECO:0000313" key="6">
    <source>
        <dbReference type="EMBL" id="MBW7953287.1"/>
    </source>
</evidence>
<dbReference type="EMBL" id="JACFOF010000001">
    <property type="protein sequence ID" value="MBW7953287.1"/>
    <property type="molecule type" value="Genomic_DNA"/>
</dbReference>
<gene>
    <name evidence="6" type="ORF">H3C67_00685</name>
</gene>
<comment type="similarity">
    <text evidence="3">Belongs to the cyclophilin-type PPIase family.</text>
</comment>